<name>A0A1H1L2Y7_9ACTN</name>
<evidence type="ECO:0000256" key="1">
    <source>
        <dbReference type="SAM" id="MobiDB-lite"/>
    </source>
</evidence>
<proteinExistence type="predicted"/>
<reference evidence="3 4" key="1">
    <citation type="submission" date="2016-10" db="EMBL/GenBank/DDBJ databases">
        <authorList>
            <person name="de Groot N.N."/>
        </authorList>
    </citation>
    <scope>NUCLEOTIDE SEQUENCE [LARGE SCALE GENOMIC DNA]</scope>
    <source>
        <strain evidence="3 4">DSM 22024</strain>
    </source>
</reference>
<organism evidence="3 4">
    <name type="scientific">Actinopolymorpha singaporensis</name>
    <dbReference type="NCBI Taxonomy" id="117157"/>
    <lineage>
        <taxon>Bacteria</taxon>
        <taxon>Bacillati</taxon>
        <taxon>Actinomycetota</taxon>
        <taxon>Actinomycetes</taxon>
        <taxon>Propionibacteriales</taxon>
        <taxon>Actinopolymorphaceae</taxon>
        <taxon>Actinopolymorpha</taxon>
    </lineage>
</organism>
<feature type="compositionally biased region" description="Basic and acidic residues" evidence="1">
    <location>
        <begin position="196"/>
        <end position="217"/>
    </location>
</feature>
<feature type="compositionally biased region" description="Low complexity" evidence="1">
    <location>
        <begin position="173"/>
        <end position="193"/>
    </location>
</feature>
<protein>
    <recommendedName>
        <fullName evidence="5">Helix-turn-helix domain-containing protein</fullName>
    </recommendedName>
</protein>
<feature type="transmembrane region" description="Helical" evidence="2">
    <location>
        <begin position="148"/>
        <end position="168"/>
    </location>
</feature>
<dbReference type="EMBL" id="LT629732">
    <property type="protein sequence ID" value="SDR68918.1"/>
    <property type="molecule type" value="Genomic_DNA"/>
</dbReference>
<evidence type="ECO:0008006" key="5">
    <source>
        <dbReference type="Google" id="ProtNLM"/>
    </source>
</evidence>
<dbReference type="Proteomes" id="UP000198983">
    <property type="component" value="Chromosome I"/>
</dbReference>
<feature type="compositionally biased region" description="Low complexity" evidence="1">
    <location>
        <begin position="231"/>
        <end position="243"/>
    </location>
</feature>
<dbReference type="AlphaFoldDB" id="A0A1H1L2Y7"/>
<dbReference type="STRING" id="117157.SAMN04489717_0078"/>
<gene>
    <name evidence="3" type="ORF">SAMN04489717_0078</name>
</gene>
<evidence type="ECO:0000313" key="3">
    <source>
        <dbReference type="EMBL" id="SDR68918.1"/>
    </source>
</evidence>
<evidence type="ECO:0000256" key="2">
    <source>
        <dbReference type="SAM" id="Phobius"/>
    </source>
</evidence>
<accession>A0A1H1L2Y7</accession>
<keyword evidence="2" id="KW-1133">Transmembrane helix</keyword>
<keyword evidence="2" id="KW-0812">Transmembrane</keyword>
<evidence type="ECO:0000313" key="4">
    <source>
        <dbReference type="Proteomes" id="UP000198983"/>
    </source>
</evidence>
<keyword evidence="2" id="KW-0472">Membrane</keyword>
<keyword evidence="4" id="KW-1185">Reference proteome</keyword>
<sequence>MNAVLTVYTPEEAAEVLRVAPGWLEQQAAARRVPFTMLGDCYRFTDDHLAQIVRIFESAPVTASGVAYVQESLPATGSARVYAVNVVEPFGRSVPEPRALAAVGGPEKTSEDADRGETDVATGVDVSVDPIFVDSTGRRARNVRRAGYLVAGLCAACTAVLGVSLTGVTPMAPSRAAPPAGASAAPSPSASLARMQEVRSGARDRTSSATDRSDRRGQSRSRPLPEPSGPTPTASGSPASGRGSRPESRKRPPSRWSDSPGTDDAAFPVGSEDYAPPTYDQSRRW</sequence>
<feature type="region of interest" description="Disordered" evidence="1">
    <location>
        <begin position="173"/>
        <end position="285"/>
    </location>
</feature>